<evidence type="ECO:0000313" key="2">
    <source>
        <dbReference type="Proteomes" id="UP000237000"/>
    </source>
</evidence>
<dbReference type="InterPro" id="IPR039904">
    <property type="entry name" value="TRANK1"/>
</dbReference>
<dbReference type="AlphaFoldDB" id="A0A2P5CGD8"/>
<dbReference type="InParanoid" id="A0A2P5CGD8"/>
<organism evidence="1 2">
    <name type="scientific">Trema orientale</name>
    <name type="common">Charcoal tree</name>
    <name type="synonym">Celtis orientalis</name>
    <dbReference type="NCBI Taxonomy" id="63057"/>
    <lineage>
        <taxon>Eukaryota</taxon>
        <taxon>Viridiplantae</taxon>
        <taxon>Streptophyta</taxon>
        <taxon>Embryophyta</taxon>
        <taxon>Tracheophyta</taxon>
        <taxon>Spermatophyta</taxon>
        <taxon>Magnoliopsida</taxon>
        <taxon>eudicotyledons</taxon>
        <taxon>Gunneridae</taxon>
        <taxon>Pentapetalae</taxon>
        <taxon>rosids</taxon>
        <taxon>fabids</taxon>
        <taxon>Rosales</taxon>
        <taxon>Cannabaceae</taxon>
        <taxon>Trema</taxon>
    </lineage>
</organism>
<dbReference type="PANTHER" id="PTHR21529">
    <property type="entry name" value="MAMMARY TURMOR VIRUS RECEPTOR HOMOLOG 1, 2 MTVR1, 2"/>
    <property type="match status" value="1"/>
</dbReference>
<dbReference type="STRING" id="63057.A0A2P5CGD8"/>
<accession>A0A2P5CGD8</accession>
<gene>
    <name evidence="1" type="ORF">TorRG33x02_285910</name>
</gene>
<proteinExistence type="predicted"/>
<protein>
    <recommendedName>
        <fullName evidence="3">DNA helicase</fullName>
    </recommendedName>
</protein>
<dbReference type="PANTHER" id="PTHR21529:SF4">
    <property type="entry name" value="TPR AND ANKYRIN REPEAT-CONTAINING PROTEIN 1"/>
    <property type="match status" value="1"/>
</dbReference>
<dbReference type="OrthoDB" id="3156807at2759"/>
<dbReference type="Proteomes" id="UP000237000">
    <property type="component" value="Unassembled WGS sequence"/>
</dbReference>
<sequence length="178" mass="20810">MESHLQVYEGPRFDQAKHRVLCSELKQLYVAITRTRRRLWIFENGGSDGFSNPIYDYWHKLQIVQVRMLTYSFLKEVQVQSSKEEWKSRGTKLFSETAKICFQRAGETSLEQWAEAAGLRAAAWSASNLNFDMAEMRLNKAAKIFKSLLVSLRKLHNASTSQRIMKWQVFYLLHSIAR</sequence>
<evidence type="ECO:0008006" key="3">
    <source>
        <dbReference type="Google" id="ProtNLM"/>
    </source>
</evidence>
<comment type="caution">
    <text evidence="1">The sequence shown here is derived from an EMBL/GenBank/DDBJ whole genome shotgun (WGS) entry which is preliminary data.</text>
</comment>
<evidence type="ECO:0000313" key="1">
    <source>
        <dbReference type="EMBL" id="PON60107.1"/>
    </source>
</evidence>
<keyword evidence="2" id="KW-1185">Reference proteome</keyword>
<dbReference type="EMBL" id="JXTC01000368">
    <property type="protein sequence ID" value="PON60107.1"/>
    <property type="molecule type" value="Genomic_DNA"/>
</dbReference>
<reference evidence="2" key="1">
    <citation type="submission" date="2016-06" db="EMBL/GenBank/DDBJ databases">
        <title>Parallel loss of symbiosis genes in relatives of nitrogen-fixing non-legume Parasponia.</title>
        <authorList>
            <person name="Van Velzen R."/>
            <person name="Holmer R."/>
            <person name="Bu F."/>
            <person name="Rutten L."/>
            <person name="Van Zeijl A."/>
            <person name="Liu W."/>
            <person name="Santuari L."/>
            <person name="Cao Q."/>
            <person name="Sharma T."/>
            <person name="Shen D."/>
            <person name="Roswanjaya Y."/>
            <person name="Wardhani T."/>
            <person name="Kalhor M.S."/>
            <person name="Jansen J."/>
            <person name="Van den Hoogen J."/>
            <person name="Gungor B."/>
            <person name="Hartog M."/>
            <person name="Hontelez J."/>
            <person name="Verver J."/>
            <person name="Yang W.-C."/>
            <person name="Schijlen E."/>
            <person name="Repin R."/>
            <person name="Schilthuizen M."/>
            <person name="Schranz E."/>
            <person name="Heidstra R."/>
            <person name="Miyata K."/>
            <person name="Fedorova E."/>
            <person name="Kohlen W."/>
            <person name="Bisseling T."/>
            <person name="Smit S."/>
            <person name="Geurts R."/>
        </authorList>
    </citation>
    <scope>NUCLEOTIDE SEQUENCE [LARGE SCALE GENOMIC DNA]</scope>
    <source>
        <strain evidence="2">cv. RG33-2</strain>
    </source>
</reference>
<name>A0A2P5CGD8_TREOI</name>